<comment type="caution">
    <text evidence="1">The sequence shown here is derived from an EMBL/GenBank/DDBJ whole genome shotgun (WGS) entry which is preliminary data.</text>
</comment>
<protein>
    <submittedName>
        <fullName evidence="1">Uncharacterized protein</fullName>
    </submittedName>
</protein>
<name>A0A0V0SJL2_9BILA</name>
<keyword evidence="2" id="KW-1185">Reference proteome</keyword>
<gene>
    <name evidence="1" type="ORF">T07_1214</name>
</gene>
<organism evidence="1 2">
    <name type="scientific">Trichinella nelsoni</name>
    <dbReference type="NCBI Taxonomy" id="6336"/>
    <lineage>
        <taxon>Eukaryota</taxon>
        <taxon>Metazoa</taxon>
        <taxon>Ecdysozoa</taxon>
        <taxon>Nematoda</taxon>
        <taxon>Enoplea</taxon>
        <taxon>Dorylaimia</taxon>
        <taxon>Trichinellida</taxon>
        <taxon>Trichinellidae</taxon>
        <taxon>Trichinella</taxon>
    </lineage>
</organism>
<accession>A0A0V0SJL2</accession>
<evidence type="ECO:0000313" key="1">
    <source>
        <dbReference type="EMBL" id="KRX26811.1"/>
    </source>
</evidence>
<sequence length="142" mass="15764">MTPNRSFSPVIKSRLRMSLVPRSQEKLRFPSRIALLVAAGTTKCSNAESNCFRKVVVPATTPETVSVLLVPTATRAMCSVERGRNPSPHSLTGMDKNMLFRNMLPVVGRCRKRSTVHLIAPSTLYKIQKFSRCPGDSQSVFQ</sequence>
<reference evidence="1 2" key="1">
    <citation type="submission" date="2015-01" db="EMBL/GenBank/DDBJ databases">
        <title>Evolution of Trichinella species and genotypes.</title>
        <authorList>
            <person name="Korhonen P.K."/>
            <person name="Edoardo P."/>
            <person name="Giuseppe L.R."/>
            <person name="Gasser R.B."/>
        </authorList>
    </citation>
    <scope>NUCLEOTIDE SEQUENCE [LARGE SCALE GENOMIC DNA]</scope>
    <source>
        <strain evidence="1">ISS37</strain>
    </source>
</reference>
<dbReference type="Proteomes" id="UP000054630">
    <property type="component" value="Unassembled WGS sequence"/>
</dbReference>
<dbReference type="EMBL" id="JYDL01000006">
    <property type="protein sequence ID" value="KRX26811.1"/>
    <property type="molecule type" value="Genomic_DNA"/>
</dbReference>
<proteinExistence type="predicted"/>
<dbReference type="AlphaFoldDB" id="A0A0V0SJL2"/>
<dbReference type="OrthoDB" id="10431998at2759"/>
<evidence type="ECO:0000313" key="2">
    <source>
        <dbReference type="Proteomes" id="UP000054630"/>
    </source>
</evidence>